<dbReference type="EMBL" id="JARKIB010000004">
    <property type="protein sequence ID" value="KAJ7781664.1"/>
    <property type="molecule type" value="Genomic_DNA"/>
</dbReference>
<gene>
    <name evidence="1" type="ORF">B0H16DRAFT_628867</name>
</gene>
<organism evidence="1 2">
    <name type="scientific">Mycena metata</name>
    <dbReference type="NCBI Taxonomy" id="1033252"/>
    <lineage>
        <taxon>Eukaryota</taxon>
        <taxon>Fungi</taxon>
        <taxon>Dikarya</taxon>
        <taxon>Basidiomycota</taxon>
        <taxon>Agaricomycotina</taxon>
        <taxon>Agaricomycetes</taxon>
        <taxon>Agaricomycetidae</taxon>
        <taxon>Agaricales</taxon>
        <taxon>Marasmiineae</taxon>
        <taxon>Mycenaceae</taxon>
        <taxon>Mycena</taxon>
    </lineage>
</organism>
<accession>A0AAD7NZN0</accession>
<name>A0AAD7NZN0_9AGAR</name>
<dbReference type="AlphaFoldDB" id="A0AAD7NZN0"/>
<sequence length="227" mass="25348">MSPLFESLLPTVMLSRIRSLENRAVALATYGQDFVAIRQRSAGGGSLYHFKQLPQPDIPQDPQRRGFLWDYVGHVFGEVVAVYESDSQTAIYLRCPSGASCALVNLWHKQMEVLSSILAKDRLELGGTVDQDSFFDCAWAPSPLDANLAHVLIRTRSVEGLAQKLEEDSSVICEVTFARHQTDLVSREDMERSYRLDLVSYSPEPSPVREPGYVCDVNGHQRCPVCA</sequence>
<evidence type="ECO:0000313" key="1">
    <source>
        <dbReference type="EMBL" id="KAJ7781664.1"/>
    </source>
</evidence>
<reference evidence="1" key="1">
    <citation type="submission" date="2023-03" db="EMBL/GenBank/DDBJ databases">
        <title>Massive genome expansion in bonnet fungi (Mycena s.s.) driven by repeated elements and novel gene families across ecological guilds.</title>
        <authorList>
            <consortium name="Lawrence Berkeley National Laboratory"/>
            <person name="Harder C.B."/>
            <person name="Miyauchi S."/>
            <person name="Viragh M."/>
            <person name="Kuo A."/>
            <person name="Thoen E."/>
            <person name="Andreopoulos B."/>
            <person name="Lu D."/>
            <person name="Skrede I."/>
            <person name="Drula E."/>
            <person name="Henrissat B."/>
            <person name="Morin E."/>
            <person name="Kohler A."/>
            <person name="Barry K."/>
            <person name="LaButti K."/>
            <person name="Morin E."/>
            <person name="Salamov A."/>
            <person name="Lipzen A."/>
            <person name="Mereny Z."/>
            <person name="Hegedus B."/>
            <person name="Baldrian P."/>
            <person name="Stursova M."/>
            <person name="Weitz H."/>
            <person name="Taylor A."/>
            <person name="Grigoriev I.V."/>
            <person name="Nagy L.G."/>
            <person name="Martin F."/>
            <person name="Kauserud H."/>
        </authorList>
    </citation>
    <scope>NUCLEOTIDE SEQUENCE</scope>
    <source>
        <strain evidence="1">CBHHK182m</strain>
    </source>
</reference>
<keyword evidence="2" id="KW-1185">Reference proteome</keyword>
<proteinExistence type="predicted"/>
<dbReference type="Proteomes" id="UP001215598">
    <property type="component" value="Unassembled WGS sequence"/>
</dbReference>
<protein>
    <submittedName>
        <fullName evidence="1">Uncharacterized protein</fullName>
    </submittedName>
</protein>
<evidence type="ECO:0000313" key="2">
    <source>
        <dbReference type="Proteomes" id="UP001215598"/>
    </source>
</evidence>
<comment type="caution">
    <text evidence="1">The sequence shown here is derived from an EMBL/GenBank/DDBJ whole genome shotgun (WGS) entry which is preliminary data.</text>
</comment>